<dbReference type="AlphaFoldDB" id="A0A7T7L6Q0"/>
<organism evidence="2 3">
    <name type="scientific">Streptomyces liliifuscus</name>
    <dbReference type="NCBI Taxonomy" id="2797636"/>
    <lineage>
        <taxon>Bacteria</taxon>
        <taxon>Bacillati</taxon>
        <taxon>Actinomycetota</taxon>
        <taxon>Actinomycetes</taxon>
        <taxon>Kitasatosporales</taxon>
        <taxon>Streptomycetaceae</taxon>
        <taxon>Streptomyces</taxon>
    </lineage>
</organism>
<evidence type="ECO:0000313" key="2">
    <source>
        <dbReference type="EMBL" id="QQM47465.1"/>
    </source>
</evidence>
<geneLocation type="plasmid" evidence="2 3">
    <name>unnamed1</name>
</geneLocation>
<dbReference type="RefSeq" id="WP_024127556.1">
    <property type="nucleotide sequence ID" value="NZ_CP066832.1"/>
</dbReference>
<sequence length="142" mass="13829">MRHTPGTTAPRPAAARGLGAVVLLALLALLHATFSPGPSHLTALDLDGCRLRAAATSAHLCETAPPVVVTAAGAEGHQDGDAPQSCDASGYGPRQLADLSHPPAVSGTTPGAPAASSPGNVSPAVTSASAPGSPFGSVVLRC</sequence>
<feature type="compositionally biased region" description="Polar residues" evidence="1">
    <location>
        <begin position="117"/>
        <end position="130"/>
    </location>
</feature>
<keyword evidence="2" id="KW-0614">Plasmid</keyword>
<name>A0A7T7L6Q0_9ACTN</name>
<dbReference type="KEGG" id="slf:JEQ17_48755"/>
<feature type="region of interest" description="Disordered" evidence="1">
    <location>
        <begin position="74"/>
        <end position="132"/>
    </location>
</feature>
<dbReference type="EMBL" id="CP066832">
    <property type="protein sequence ID" value="QQM47465.1"/>
    <property type="molecule type" value="Genomic_DNA"/>
</dbReference>
<accession>A0A7T7L6Q0</accession>
<gene>
    <name evidence="2" type="ORF">JEQ17_48755</name>
</gene>
<keyword evidence="3" id="KW-1185">Reference proteome</keyword>
<evidence type="ECO:0000256" key="1">
    <source>
        <dbReference type="SAM" id="MobiDB-lite"/>
    </source>
</evidence>
<evidence type="ECO:0000313" key="3">
    <source>
        <dbReference type="Proteomes" id="UP000595636"/>
    </source>
</evidence>
<protein>
    <submittedName>
        <fullName evidence="2">Uncharacterized protein</fullName>
    </submittedName>
</protein>
<reference evidence="2 3" key="1">
    <citation type="submission" date="2020-12" db="EMBL/GenBank/DDBJ databases">
        <title>A novel species.</title>
        <authorList>
            <person name="Li K."/>
        </authorList>
    </citation>
    <scope>NUCLEOTIDE SEQUENCE [LARGE SCALE GENOMIC DNA]</scope>
    <source>
        <strain evidence="2 3">ZYC-3</strain>
        <plasmid evidence="2 3">unnamed1</plasmid>
    </source>
</reference>
<dbReference type="Proteomes" id="UP000595636">
    <property type="component" value="Plasmid unnamed1"/>
</dbReference>
<proteinExistence type="predicted"/>